<dbReference type="AlphaFoldDB" id="A0A6G5A1K7"/>
<feature type="signal peptide" evidence="1">
    <location>
        <begin position="1"/>
        <end position="23"/>
    </location>
</feature>
<organism evidence="2">
    <name type="scientific">Rhipicephalus microplus</name>
    <name type="common">Cattle tick</name>
    <name type="synonym">Boophilus microplus</name>
    <dbReference type="NCBI Taxonomy" id="6941"/>
    <lineage>
        <taxon>Eukaryota</taxon>
        <taxon>Metazoa</taxon>
        <taxon>Ecdysozoa</taxon>
        <taxon>Arthropoda</taxon>
        <taxon>Chelicerata</taxon>
        <taxon>Arachnida</taxon>
        <taxon>Acari</taxon>
        <taxon>Parasitiformes</taxon>
        <taxon>Ixodida</taxon>
        <taxon>Ixodoidea</taxon>
        <taxon>Ixodidae</taxon>
        <taxon>Rhipicephalinae</taxon>
        <taxon>Rhipicephalus</taxon>
        <taxon>Boophilus</taxon>
    </lineage>
</organism>
<dbReference type="EMBL" id="GIKN01002618">
    <property type="protein sequence ID" value="NIE44891.1"/>
    <property type="molecule type" value="Transcribed_RNA"/>
</dbReference>
<keyword evidence="1" id="KW-0732">Signal</keyword>
<feature type="chain" id="PRO_5026055743" evidence="1">
    <location>
        <begin position="24"/>
        <end position="92"/>
    </location>
</feature>
<reference evidence="2" key="1">
    <citation type="submission" date="2020-03" db="EMBL/GenBank/DDBJ databases">
        <title>A transcriptome and proteome of the tick Rhipicephalus microplus shaped by the genetic composition of its hosts and developmental stage.</title>
        <authorList>
            <person name="Garcia G.R."/>
            <person name="Ribeiro J.M.C."/>
            <person name="Maruyama S.R."/>
            <person name="Gardinasse L.G."/>
            <person name="Nelson K."/>
            <person name="Ferreira B.R."/>
            <person name="Andrade T.G."/>
            <person name="Santos I.K.F.M."/>
        </authorList>
    </citation>
    <scope>NUCLEOTIDE SEQUENCE</scope>
    <source>
        <strain evidence="2">NSGR</strain>
        <tissue evidence="2">Salivary glands</tissue>
    </source>
</reference>
<protein>
    <submittedName>
        <fullName evidence="2">Putative secreted protein</fullName>
    </submittedName>
</protein>
<evidence type="ECO:0000313" key="2">
    <source>
        <dbReference type="EMBL" id="NIE44891.1"/>
    </source>
</evidence>
<name>A0A6G5A1K7_RHIMP</name>
<sequence>MSGFRREMAVHLFVNLCTLRVSTLHLFETLLPSGCLVTRGWSVVPLLACGVSQWSSLARSFVVHPAGASVCAGLKIKVCLKCGCRIHSCWAS</sequence>
<proteinExistence type="predicted"/>
<accession>A0A6G5A1K7</accession>
<evidence type="ECO:0000256" key="1">
    <source>
        <dbReference type="SAM" id="SignalP"/>
    </source>
</evidence>